<evidence type="ECO:0000313" key="1">
    <source>
        <dbReference type="EMBL" id="GFH07503.1"/>
    </source>
</evidence>
<name>A0A699YBQ4_HAELA</name>
<proteinExistence type="predicted"/>
<organism evidence="1 2">
    <name type="scientific">Haematococcus lacustris</name>
    <name type="common">Green alga</name>
    <name type="synonym">Haematococcus pluvialis</name>
    <dbReference type="NCBI Taxonomy" id="44745"/>
    <lineage>
        <taxon>Eukaryota</taxon>
        <taxon>Viridiplantae</taxon>
        <taxon>Chlorophyta</taxon>
        <taxon>core chlorophytes</taxon>
        <taxon>Chlorophyceae</taxon>
        <taxon>CS clade</taxon>
        <taxon>Chlamydomonadales</taxon>
        <taxon>Haematococcaceae</taxon>
        <taxon>Haematococcus</taxon>
    </lineage>
</organism>
<gene>
    <name evidence="1" type="ORF">HaLaN_02314</name>
</gene>
<keyword evidence="2" id="KW-1185">Reference proteome</keyword>
<dbReference type="AlphaFoldDB" id="A0A699YBQ4"/>
<sequence length="117" mass="12807">MQRVALSRGAHCARRQVTVLGGASGHHPTSRCNVEHGTGVPATIYRPRHSAAKVRSKAPDFCSRRRGSRFYNRLAQPSARGAPRRSVELPVAFARLGLQHSCAHCIRSTALKRVISN</sequence>
<comment type="caution">
    <text evidence="1">The sequence shown here is derived from an EMBL/GenBank/DDBJ whole genome shotgun (WGS) entry which is preliminary data.</text>
</comment>
<dbReference type="EMBL" id="BLLF01000099">
    <property type="protein sequence ID" value="GFH07503.1"/>
    <property type="molecule type" value="Genomic_DNA"/>
</dbReference>
<dbReference type="Proteomes" id="UP000485058">
    <property type="component" value="Unassembled WGS sequence"/>
</dbReference>
<reference evidence="1 2" key="1">
    <citation type="submission" date="2020-02" db="EMBL/GenBank/DDBJ databases">
        <title>Draft genome sequence of Haematococcus lacustris strain NIES-144.</title>
        <authorList>
            <person name="Morimoto D."/>
            <person name="Nakagawa S."/>
            <person name="Yoshida T."/>
            <person name="Sawayama S."/>
        </authorList>
    </citation>
    <scope>NUCLEOTIDE SEQUENCE [LARGE SCALE GENOMIC DNA]</scope>
    <source>
        <strain evidence="1 2">NIES-144</strain>
    </source>
</reference>
<protein>
    <submittedName>
        <fullName evidence="1">Uncharacterized protein</fullName>
    </submittedName>
</protein>
<feature type="non-terminal residue" evidence="1">
    <location>
        <position position="117"/>
    </location>
</feature>
<accession>A0A699YBQ4</accession>
<evidence type="ECO:0000313" key="2">
    <source>
        <dbReference type="Proteomes" id="UP000485058"/>
    </source>
</evidence>